<feature type="compositionally biased region" description="Basic and acidic residues" evidence="4">
    <location>
        <begin position="1640"/>
        <end position="1660"/>
    </location>
</feature>
<dbReference type="PROSITE" id="PS51450">
    <property type="entry name" value="LRR"/>
    <property type="match status" value="2"/>
</dbReference>
<dbReference type="CDD" id="cd06703">
    <property type="entry name" value="PDZ2_Scribble-like"/>
    <property type="match status" value="1"/>
</dbReference>
<feature type="compositionally biased region" description="Basic and acidic residues" evidence="4">
    <location>
        <begin position="1415"/>
        <end position="1424"/>
    </location>
</feature>
<dbReference type="SMART" id="SM00228">
    <property type="entry name" value="PDZ"/>
    <property type="match status" value="4"/>
</dbReference>
<dbReference type="OMA" id="MEMGPPP"/>
<feature type="compositionally biased region" description="Low complexity" evidence="4">
    <location>
        <begin position="1573"/>
        <end position="1594"/>
    </location>
</feature>
<feature type="region of interest" description="Disordered" evidence="4">
    <location>
        <begin position="462"/>
        <end position="500"/>
    </location>
</feature>
<dbReference type="InterPro" id="IPR003591">
    <property type="entry name" value="Leu-rich_rpt_typical-subtyp"/>
</dbReference>
<dbReference type="InterPro" id="IPR036034">
    <property type="entry name" value="PDZ_sf"/>
</dbReference>
<evidence type="ECO:0000256" key="3">
    <source>
        <dbReference type="SAM" id="Coils"/>
    </source>
</evidence>
<sequence length="2087" mass="227324">MFKCIPLFRACNRHVEYIDKRHCNLPGVPDDVYRYARTLEELRLDANQIRDLPRHFFRLTNLRILGLSDNELERLPAEIGNFMNLLELDVSRNDIMEIPDNIKFCKALTIVDFSGNPLSRLPPGFTQLHDLRHLTLNDVSLESLPQDIGSMSNLIAMELRENLLKVLPDSLSFLVKLETLDLGSNELEELPETLGALPNLSELWLDCNQLTILPPEIGNLGNLTCLDVSENNLQCLPDEIGGLQSLTDLTLSQNCLEKLPEGIGKLKDLSILKIDQNRLITLTPAIGSCENMQELILTENLLQEIPPTIGSLRHLNNFNVDRNRLTQLPAQIGKCTRLGVLSLRDNRLLRLPPELGQLRELHVLDVCGNRLDWLPIQLANCNLKALWLSENQSQPMLNFQTEEIGPQRLKVLTCFLLPQKGPSEGIDYDNFQDNLNIGALDTDAVNFEGRARAMFADGVVDNEGKSTPFSRQDTPHPKDLKSRHPKYLKAKEGGKSEDEAEMENGGLVVENGHTVSPHGEVQQQFVSPVGEGRGVSFETNVAPTIAVTTCSAPDGEAVGRTDLVDGLEDKLSVDGRTGGLTPEDSDNDIDRHVGFASDVEDVLTSEDIRLHRRDTPHYLKNKRVDMIGEPDPETAALLEKVIARNSVSSVGMDTKEEKMVINFSRDGSGLGISIAGGKGSTPYKGNDEGIFISRVVEGGVAAKNGLTLGDKILAVNSANLENADHLEAVEALKAAGNNIHMVVTREVLVSSETMFQEPPSPKVEVSADEPGLNTSTQPLLTQDNPTADTTAERSGVKFAPEPKFHHLTEKITLKLVKDSNGLGFSIAGGKGSPPFKGTDDSIFISRISEGGAADRTGALSVGDKVLKINNVEMAEARHETAVALLTKSKEIDLVIMRETMEIEHHEPLVKHDPPEFRYRMNGPNSNGPPEELEIEEVFLKRTRGPLGLSIVGGIDHSSHPFGGDEPGIFISKIVPNGSAASTNLRVGDRLLVVNNKEMKGATHQFAVNTLLSNSEHIQLVVRHDPPPKGLIEIKVPKAPGEKLGISIRGGNKGHPGNPLDRGDEGIFISKVNEVGAAARDGRLRVGQRILEVNSQSMLGSRHREAVMALRGCGDMLGILVCDGFDPSEVDYWQSRPGCAGNPLSQVDLSKRNSQESISSIDRDMTTEELNRLNQDAEFQLEAQEFEEEELAKLDGREEEMRRQREEETRRLTEENEENFQKIITRNVSSRSPPLVRQEMMHAQEQEVETDDDELDAPLPRLRSPSEEDLINEDFQMEEELIPLRVDTEIEINSKQQAVTTENGTADDDDDDLPLPQAKMEPSTYATSGFRISQSLTEGVSCSPHVTERTDDPSSVEIFAPDPFGEKLHQEGKKEESVTPLEIGGNPHPSYHNPGPSHENPRHRNPSGHNPGTPEHCPETVEHNPHNPGGHNPGYPLQGACSFTGRENPHPQQNPLSHEQHNPVSPEECNPGNPSGHNPGNPSGHNPGNPGGHNPGNPSGHNPAGHNPGNPSGHNPSGHNPSGHNPGNPSGHNPGNPGGHNPGDPSGHNPGNPSGHNPGNLSGHNPGNPGGHNPGNPIGHNPGNPSGHNLGNPSGHNPGNPKDHNIDNPIGHNPGNPSGHNPGNPSGHNPGNPKVSNPGSPKDHNPGNPKDHNPGNPKDHNPGNPIEPHPKEEGAQASSNPHSQGIQPNPSPSDNPSSPHRVTSPEPSDKPNPFRNPAAKPNPFKETTSPVTYTDIRPKHKVIISPIKSPVTPPKPKHYPDIPPKSQPLSPKFQPLSPKSPSEDPSSSDDEEIARAKALLEARSEVLKFNRIKGRDTSRFQSNPFFQQQQQQQKPAAPEVKTKTLTQLLSSQKVVSKAKSVQKVVSPPPPVSSSPPSFSPVKSPLSPEPEPTPPEDPKPATDGSEPSKLAFKDKWKRFEQQIDEQAHSTPKTNTKKVSLVSDQDLQKIKEDEDKKVSVMTPDDLLNYSQGGLDANNTFNASISISPIGAKKDGSNHSELSASELRSREADEKAILRAARMQSLEDDALQAERAIHKTQEINKLKSPETESKPKENGENKSGLTISSDGLNSLDEIQFMDEGDEGTAVY</sequence>
<keyword evidence="3" id="KW-0175">Coiled coil</keyword>
<dbReference type="EnsemblMetazoa" id="XM_030974586">
    <property type="protein sequence ID" value="XP_030830446"/>
    <property type="gene ID" value="LOC574871"/>
</dbReference>
<dbReference type="GeneID" id="574871"/>
<dbReference type="FunFam" id="3.80.10.10:FF:000423">
    <property type="entry name" value="Leucine rich repeat containing 1"/>
    <property type="match status" value="1"/>
</dbReference>
<dbReference type="FunFam" id="3.80.10.10:FF:000036">
    <property type="entry name" value="protein scribble homolog isoform X1"/>
    <property type="match status" value="1"/>
</dbReference>
<dbReference type="PROSITE" id="PS50106">
    <property type="entry name" value="PDZ"/>
    <property type="match status" value="4"/>
</dbReference>
<dbReference type="SUPFAM" id="SSF52058">
    <property type="entry name" value="L domain-like"/>
    <property type="match status" value="2"/>
</dbReference>
<feature type="compositionally biased region" description="Acidic residues" evidence="4">
    <location>
        <begin position="2075"/>
        <end position="2087"/>
    </location>
</feature>
<dbReference type="Gene3D" id="3.80.10.10">
    <property type="entry name" value="Ribonuclease Inhibitor"/>
    <property type="match status" value="2"/>
</dbReference>
<feature type="compositionally biased region" description="Basic and acidic residues" evidence="4">
    <location>
        <begin position="473"/>
        <end position="482"/>
    </location>
</feature>
<feature type="compositionally biased region" description="Low complexity" evidence="4">
    <location>
        <begin position="1873"/>
        <end position="1884"/>
    </location>
</feature>
<dbReference type="GO" id="GO:0016477">
    <property type="term" value="P:cell migration"/>
    <property type="evidence" value="ECO:0000318"/>
    <property type="project" value="GO_Central"/>
</dbReference>
<dbReference type="GO" id="GO:0098887">
    <property type="term" value="P:neurotransmitter receptor transport, endosome to postsynaptic membrane"/>
    <property type="evidence" value="ECO:0000318"/>
    <property type="project" value="GO_Central"/>
</dbReference>
<evidence type="ECO:0000256" key="2">
    <source>
        <dbReference type="ARBA" id="ARBA00022737"/>
    </source>
</evidence>
<accession>A0A7M7STQ1</accession>
<dbReference type="SUPFAM" id="SSF50156">
    <property type="entry name" value="PDZ domain-like"/>
    <property type="match status" value="4"/>
</dbReference>
<proteinExistence type="predicted"/>
<keyword evidence="2" id="KW-0677">Repeat</keyword>
<dbReference type="Pfam" id="PF00595">
    <property type="entry name" value="PDZ"/>
    <property type="match status" value="4"/>
</dbReference>
<dbReference type="GO" id="GO:0045197">
    <property type="term" value="P:establishment or maintenance of epithelial cell apical/basal polarity"/>
    <property type="evidence" value="ECO:0000318"/>
    <property type="project" value="GO_Central"/>
</dbReference>
<name>A0A7M7STQ1_STRPU</name>
<reference evidence="7" key="1">
    <citation type="submission" date="2015-02" db="EMBL/GenBank/DDBJ databases">
        <title>Genome sequencing for Strongylocentrotus purpuratus.</title>
        <authorList>
            <person name="Murali S."/>
            <person name="Liu Y."/>
            <person name="Vee V."/>
            <person name="English A."/>
            <person name="Wang M."/>
            <person name="Skinner E."/>
            <person name="Han Y."/>
            <person name="Muzny D.M."/>
            <person name="Worley K.C."/>
            <person name="Gibbs R.A."/>
        </authorList>
    </citation>
    <scope>NUCLEOTIDE SEQUENCE</scope>
</reference>
<dbReference type="Gene3D" id="2.30.42.10">
    <property type="match status" value="4"/>
</dbReference>
<feature type="compositionally biased region" description="Low complexity" evidence="4">
    <location>
        <begin position="1469"/>
        <end position="1487"/>
    </location>
</feature>
<dbReference type="GO" id="GO:0005912">
    <property type="term" value="C:adherens junction"/>
    <property type="evidence" value="ECO:0000318"/>
    <property type="project" value="GO_Central"/>
</dbReference>
<dbReference type="GO" id="GO:0019901">
    <property type="term" value="F:protein kinase binding"/>
    <property type="evidence" value="ECO:0000318"/>
    <property type="project" value="GO_Central"/>
</dbReference>
<feature type="compositionally biased region" description="Polar residues" evidence="4">
    <location>
        <begin position="1926"/>
        <end position="1937"/>
    </location>
</feature>
<feature type="compositionally biased region" description="Low complexity" evidence="4">
    <location>
        <begin position="1541"/>
        <end position="1566"/>
    </location>
</feature>
<dbReference type="InterPro" id="IPR001478">
    <property type="entry name" value="PDZ"/>
</dbReference>
<feature type="compositionally biased region" description="Polar residues" evidence="4">
    <location>
        <begin position="1323"/>
        <end position="1339"/>
    </location>
</feature>
<feature type="region of interest" description="Disordered" evidence="4">
    <location>
        <begin position="1240"/>
        <end position="1273"/>
    </location>
</feature>
<feature type="region of interest" description="Disordered" evidence="4">
    <location>
        <begin position="754"/>
        <end position="792"/>
    </location>
</feature>
<feature type="domain" description="PDZ" evidence="5">
    <location>
        <begin position="936"/>
        <end position="1025"/>
    </location>
</feature>
<dbReference type="OrthoDB" id="676979at2759"/>
<organism evidence="6 7">
    <name type="scientific">Strongylocentrotus purpuratus</name>
    <name type="common">Purple sea urchin</name>
    <dbReference type="NCBI Taxonomy" id="7668"/>
    <lineage>
        <taxon>Eukaryota</taxon>
        <taxon>Metazoa</taxon>
        <taxon>Echinodermata</taxon>
        <taxon>Eleutherozoa</taxon>
        <taxon>Echinozoa</taxon>
        <taxon>Echinoidea</taxon>
        <taxon>Euechinoidea</taxon>
        <taxon>Echinacea</taxon>
        <taxon>Camarodonta</taxon>
        <taxon>Echinidea</taxon>
        <taxon>Strongylocentrotidae</taxon>
        <taxon>Strongylocentrotus</taxon>
    </lineage>
</organism>
<dbReference type="Proteomes" id="UP000007110">
    <property type="component" value="Unassembled WGS sequence"/>
</dbReference>
<keyword evidence="7" id="KW-1185">Reference proteome</keyword>
<dbReference type="GO" id="GO:0014069">
    <property type="term" value="C:postsynaptic density"/>
    <property type="evidence" value="ECO:0000318"/>
    <property type="project" value="GO_Central"/>
</dbReference>
<feature type="compositionally biased region" description="Low complexity" evidence="4">
    <location>
        <begin position="1494"/>
        <end position="1534"/>
    </location>
</feature>
<feature type="compositionally biased region" description="Low complexity" evidence="4">
    <location>
        <begin position="1849"/>
        <end position="1864"/>
    </location>
</feature>
<reference evidence="6" key="2">
    <citation type="submission" date="2021-01" db="UniProtKB">
        <authorList>
            <consortium name="EnsemblMetazoa"/>
        </authorList>
    </citation>
    <scope>IDENTIFICATION</scope>
</reference>
<feature type="domain" description="PDZ" evidence="5">
    <location>
        <begin position="1032"/>
        <end position="1120"/>
    </location>
</feature>
<evidence type="ECO:0000313" key="7">
    <source>
        <dbReference type="Proteomes" id="UP000007110"/>
    </source>
</evidence>
<feature type="domain" description="PDZ" evidence="5">
    <location>
        <begin position="660"/>
        <end position="747"/>
    </location>
</feature>
<dbReference type="Pfam" id="PF13855">
    <property type="entry name" value="LRR_8"/>
    <property type="match status" value="3"/>
</dbReference>
<dbReference type="GO" id="GO:0043113">
    <property type="term" value="P:receptor clustering"/>
    <property type="evidence" value="ECO:0000318"/>
    <property type="project" value="GO_Central"/>
</dbReference>
<feature type="compositionally biased region" description="Basic and acidic residues" evidence="4">
    <location>
        <begin position="2032"/>
        <end position="2056"/>
    </location>
</feature>
<dbReference type="GO" id="GO:0016323">
    <property type="term" value="C:basolateral plasma membrane"/>
    <property type="evidence" value="ECO:0000318"/>
    <property type="project" value="GO_Central"/>
</dbReference>
<protein>
    <recommendedName>
        <fullName evidence="5">PDZ domain-containing protein</fullName>
    </recommendedName>
</protein>
<evidence type="ECO:0000256" key="4">
    <source>
        <dbReference type="SAM" id="MobiDB-lite"/>
    </source>
</evidence>
<dbReference type="FunFam" id="2.30.42.10:FF:000074">
    <property type="entry name" value="protein scribble homolog isoform X2"/>
    <property type="match status" value="1"/>
</dbReference>
<dbReference type="FunFam" id="2.30.42.10:FF:000064">
    <property type="entry name" value="protein lap4 isoform X1"/>
    <property type="match status" value="1"/>
</dbReference>
<dbReference type="InterPro" id="IPR001611">
    <property type="entry name" value="Leu-rich_rpt"/>
</dbReference>
<feature type="compositionally biased region" description="Polar residues" evidence="4">
    <location>
        <begin position="2057"/>
        <end position="2068"/>
    </location>
</feature>
<feature type="compositionally biased region" description="Basic and acidic residues" evidence="4">
    <location>
        <begin position="1792"/>
        <end position="1817"/>
    </location>
</feature>
<dbReference type="InterPro" id="IPR050614">
    <property type="entry name" value="Synaptic_Scaffolding_LAP-MAGUK"/>
</dbReference>
<dbReference type="CDD" id="cd06704">
    <property type="entry name" value="PDZ1_Scribble-like"/>
    <property type="match status" value="1"/>
</dbReference>
<dbReference type="SMART" id="SM00369">
    <property type="entry name" value="LRR_TYP"/>
    <property type="match status" value="12"/>
</dbReference>
<evidence type="ECO:0000259" key="5">
    <source>
        <dbReference type="PROSITE" id="PS50106"/>
    </source>
</evidence>
<keyword evidence="1" id="KW-0433">Leucine-rich repeat</keyword>
<dbReference type="SMART" id="SM00364">
    <property type="entry name" value="LRR_BAC"/>
    <property type="match status" value="9"/>
</dbReference>
<feature type="compositionally biased region" description="Low complexity" evidence="4">
    <location>
        <begin position="1610"/>
        <end position="1632"/>
    </location>
</feature>
<dbReference type="FunCoup" id="A0A7M7STQ1">
    <property type="interactions" value="1042"/>
</dbReference>
<feature type="region of interest" description="Disordered" evidence="4">
    <location>
        <begin position="1985"/>
        <end position="2006"/>
    </location>
</feature>
<dbReference type="GO" id="GO:0098609">
    <property type="term" value="P:cell-cell adhesion"/>
    <property type="evidence" value="ECO:0000318"/>
    <property type="project" value="GO_Central"/>
</dbReference>
<feature type="compositionally biased region" description="Basic and acidic residues" evidence="4">
    <location>
        <begin position="1363"/>
        <end position="1376"/>
    </location>
</feature>
<dbReference type="CDD" id="cd06702">
    <property type="entry name" value="PDZ3_Scribble-like"/>
    <property type="match status" value="1"/>
</dbReference>
<feature type="compositionally biased region" description="Basic and acidic residues" evidence="4">
    <location>
        <begin position="1909"/>
        <end position="1925"/>
    </location>
</feature>
<feature type="coiled-coil region" evidence="3">
    <location>
        <begin position="1169"/>
        <end position="1217"/>
    </location>
</feature>
<feature type="region of interest" description="Disordered" evidence="4">
    <location>
        <begin position="2032"/>
        <end position="2087"/>
    </location>
</feature>
<feature type="compositionally biased region" description="Polar residues" evidence="4">
    <location>
        <begin position="1675"/>
        <end position="1686"/>
    </location>
</feature>
<dbReference type="CDD" id="cd06701">
    <property type="entry name" value="PDZ4_Scribble-like"/>
    <property type="match status" value="1"/>
</dbReference>
<feature type="compositionally biased region" description="Acidic residues" evidence="4">
    <location>
        <begin position="1245"/>
        <end position="1255"/>
    </location>
</feature>
<dbReference type="PANTHER" id="PTHR23119:SF44">
    <property type="entry name" value="PROTEIN LAP4"/>
    <property type="match status" value="1"/>
</dbReference>
<feature type="region of interest" description="Disordered" evidence="4">
    <location>
        <begin position="1290"/>
        <end position="1937"/>
    </location>
</feature>
<feature type="domain" description="PDZ" evidence="5">
    <location>
        <begin position="812"/>
        <end position="888"/>
    </location>
</feature>
<feature type="compositionally biased region" description="Polar residues" evidence="4">
    <location>
        <begin position="1290"/>
        <end position="1303"/>
    </location>
</feature>
<dbReference type="KEGG" id="spu:574871"/>
<evidence type="ECO:0000313" key="6">
    <source>
        <dbReference type="EnsemblMetazoa" id="XP_030830446"/>
    </source>
</evidence>
<dbReference type="InterPro" id="IPR032675">
    <property type="entry name" value="LRR_dom_sf"/>
</dbReference>
<evidence type="ECO:0000256" key="1">
    <source>
        <dbReference type="ARBA" id="ARBA00022614"/>
    </source>
</evidence>
<dbReference type="RefSeq" id="XP_030830446.1">
    <property type="nucleotide sequence ID" value="XM_030974586.1"/>
</dbReference>
<feature type="compositionally biased region" description="Polar residues" evidence="4">
    <location>
        <begin position="772"/>
        <end position="789"/>
    </location>
</feature>
<feature type="region of interest" description="Disordered" evidence="4">
    <location>
        <begin position="1141"/>
        <end position="1163"/>
    </location>
</feature>
<dbReference type="InParanoid" id="A0A7M7STQ1"/>
<dbReference type="PANTHER" id="PTHR23119">
    <property type="entry name" value="DISCS LARGE"/>
    <property type="match status" value="1"/>
</dbReference>